<comment type="caution">
    <text evidence="1">The sequence shown here is derived from an EMBL/GenBank/DDBJ whole genome shotgun (WGS) entry which is preliminary data.</text>
</comment>
<organism evidence="1 2">
    <name type="scientific">Rhizophagus irregularis</name>
    <dbReference type="NCBI Taxonomy" id="588596"/>
    <lineage>
        <taxon>Eukaryota</taxon>
        <taxon>Fungi</taxon>
        <taxon>Fungi incertae sedis</taxon>
        <taxon>Mucoromycota</taxon>
        <taxon>Glomeromycotina</taxon>
        <taxon>Glomeromycetes</taxon>
        <taxon>Glomerales</taxon>
        <taxon>Glomeraceae</taxon>
        <taxon>Rhizophagus</taxon>
    </lineage>
</organism>
<dbReference type="EMBL" id="LLXJ01000041">
    <property type="protein sequence ID" value="PKC16579.1"/>
    <property type="molecule type" value="Genomic_DNA"/>
</dbReference>
<gene>
    <name evidence="1" type="ORF">RhiirA5_406814</name>
</gene>
<dbReference type="Proteomes" id="UP000232722">
    <property type="component" value="Unassembled WGS sequence"/>
</dbReference>
<proteinExistence type="predicted"/>
<name>A0A2N0QBZ1_9GLOM</name>
<reference evidence="1 2" key="2">
    <citation type="submission" date="2017-09" db="EMBL/GenBank/DDBJ databases">
        <title>Extensive intraspecific genome diversity in a model arbuscular mycorrhizal fungus.</title>
        <authorList>
            <person name="Chen E.C."/>
            <person name="Morin E."/>
            <person name="Beaudet D."/>
            <person name="Noel J."/>
            <person name="Ndikumana S."/>
            <person name="Charron P."/>
            <person name="St-Onge C."/>
            <person name="Giorgi J."/>
            <person name="Grigoriev I.V."/>
            <person name="Roux C."/>
            <person name="Martin F.M."/>
            <person name="Corradi N."/>
        </authorList>
    </citation>
    <scope>NUCLEOTIDE SEQUENCE [LARGE SCALE GENOMIC DNA]</scope>
    <source>
        <strain evidence="1 2">A5</strain>
    </source>
</reference>
<protein>
    <submittedName>
        <fullName evidence="1">Uncharacterized protein</fullName>
    </submittedName>
</protein>
<evidence type="ECO:0000313" key="1">
    <source>
        <dbReference type="EMBL" id="PKC16579.1"/>
    </source>
</evidence>
<dbReference type="AlphaFoldDB" id="A0A2N0QBZ1"/>
<sequence>MLYLGLLPGPEEVKLHKINHYFSLIINELLEFWDGVNLPSTNLHPTALVGCHRCYKIANISERKLNYGGFDDMTE</sequence>
<reference evidence="1 2" key="1">
    <citation type="submission" date="2016-04" db="EMBL/GenBank/DDBJ databases">
        <title>Genome analyses suggest a sexual origin of heterokaryosis in a supposedly ancient asexual fungus.</title>
        <authorList>
            <person name="Ropars J."/>
            <person name="Sedzielewska K."/>
            <person name="Noel J."/>
            <person name="Charron P."/>
            <person name="Farinelli L."/>
            <person name="Marton T."/>
            <person name="Kruger M."/>
            <person name="Pelin A."/>
            <person name="Brachmann A."/>
            <person name="Corradi N."/>
        </authorList>
    </citation>
    <scope>NUCLEOTIDE SEQUENCE [LARGE SCALE GENOMIC DNA]</scope>
    <source>
        <strain evidence="1 2">A5</strain>
    </source>
</reference>
<evidence type="ECO:0000313" key="2">
    <source>
        <dbReference type="Proteomes" id="UP000232722"/>
    </source>
</evidence>
<accession>A0A2N0QBZ1</accession>